<comment type="caution">
    <text evidence="2">The sequence shown here is derived from an EMBL/GenBank/DDBJ whole genome shotgun (WGS) entry which is preliminary data.</text>
</comment>
<dbReference type="PANTHER" id="PTHR33116:SF78">
    <property type="entry name" value="OS12G0587133 PROTEIN"/>
    <property type="match status" value="1"/>
</dbReference>
<accession>A0A438CG56</accession>
<dbReference type="Proteomes" id="UP000288805">
    <property type="component" value="Unassembled WGS sequence"/>
</dbReference>
<reference evidence="2 3" key="1">
    <citation type="journal article" date="2018" name="PLoS Genet.">
        <title>Population sequencing reveals clonal diversity and ancestral inbreeding in the grapevine cultivar Chardonnay.</title>
        <authorList>
            <person name="Roach M.J."/>
            <person name="Johnson D.L."/>
            <person name="Bohlmann J."/>
            <person name="van Vuuren H.J."/>
            <person name="Jones S.J."/>
            <person name="Pretorius I.S."/>
            <person name="Schmidt S.A."/>
            <person name="Borneman A.R."/>
        </authorList>
    </citation>
    <scope>NUCLEOTIDE SEQUENCE [LARGE SCALE GENOMIC DNA]</scope>
    <source>
        <strain evidence="3">cv. Chardonnay</strain>
        <tissue evidence="2">Leaf</tissue>
    </source>
</reference>
<organism evidence="2 3">
    <name type="scientific">Vitis vinifera</name>
    <name type="common">Grape</name>
    <dbReference type="NCBI Taxonomy" id="29760"/>
    <lineage>
        <taxon>Eukaryota</taxon>
        <taxon>Viridiplantae</taxon>
        <taxon>Streptophyta</taxon>
        <taxon>Embryophyta</taxon>
        <taxon>Tracheophyta</taxon>
        <taxon>Spermatophyta</taxon>
        <taxon>Magnoliopsida</taxon>
        <taxon>eudicotyledons</taxon>
        <taxon>Gunneridae</taxon>
        <taxon>Pentapetalae</taxon>
        <taxon>rosids</taxon>
        <taxon>Vitales</taxon>
        <taxon>Vitaceae</taxon>
        <taxon>Viteae</taxon>
        <taxon>Vitis</taxon>
    </lineage>
</organism>
<dbReference type="EMBL" id="QGNW01002247">
    <property type="protein sequence ID" value="RVW22155.1"/>
    <property type="molecule type" value="Genomic_DNA"/>
</dbReference>
<gene>
    <name evidence="2" type="ORF">CK203_097135</name>
</gene>
<feature type="domain" description="Reverse transcriptase zinc-binding" evidence="1">
    <location>
        <begin position="310"/>
        <end position="394"/>
    </location>
</feature>
<sequence length="450" mass="52346">MDFETLNRQDAVKLEEPFTKEEVFNALSTLNGDKAPGLDGFSMAFWQCCWDVVKEKVMGFFRDFHNHGRFVKSLNATFLVLMPKKGGVEDLKDFKPNAFVEGRQILDVVLIANEAIDSMPKSNRVRALSCLIGRAREDDFLTGFKVNGRGGEGLELLMWFEAISGLKINLTKTELVPVERAENLDELALMMRRIVQLRLEKIQRDFLWGGGTLDSKPHLVKWDTVCSDRRMGGLGVRHLYLLNKALIYAWVVELWQLSNKGSGWNPNFLRPLNDWEIVIVERFLARLQYKVVEEGKEDKVYWVDTKSETFSIKSLYASLETGRVVQFPSSVAWNAWVPPKVCFFAWEATWGKTLTLNQLQRRGWSLANRCFLCLSHEESIDHILLHCDKARVLWELFFSLFRVFWVMQSTVREAMLSWHGSFVGRKRKKVWRAAPLCIFWTIWKEKWKIF</sequence>
<dbReference type="Pfam" id="PF13966">
    <property type="entry name" value="zf-RVT"/>
    <property type="match status" value="1"/>
</dbReference>
<evidence type="ECO:0000313" key="3">
    <source>
        <dbReference type="Proteomes" id="UP000288805"/>
    </source>
</evidence>
<dbReference type="InterPro" id="IPR026960">
    <property type="entry name" value="RVT-Znf"/>
</dbReference>
<evidence type="ECO:0000313" key="2">
    <source>
        <dbReference type="EMBL" id="RVW22155.1"/>
    </source>
</evidence>
<dbReference type="PANTHER" id="PTHR33116">
    <property type="entry name" value="REVERSE TRANSCRIPTASE ZINC-BINDING DOMAIN-CONTAINING PROTEIN-RELATED-RELATED"/>
    <property type="match status" value="1"/>
</dbReference>
<protein>
    <recommendedName>
        <fullName evidence="1">Reverse transcriptase zinc-binding domain-containing protein</fullName>
    </recommendedName>
</protein>
<dbReference type="AlphaFoldDB" id="A0A438CG56"/>
<evidence type="ECO:0000259" key="1">
    <source>
        <dbReference type="Pfam" id="PF13966"/>
    </source>
</evidence>
<proteinExistence type="predicted"/>
<name>A0A438CG56_VITVI</name>